<evidence type="ECO:0000256" key="5">
    <source>
        <dbReference type="ARBA" id="ARBA00022723"/>
    </source>
</evidence>
<gene>
    <name evidence="10" type="ORF">LMF89_14190</name>
</gene>
<dbReference type="EMBL" id="JAJHJB010000019">
    <property type="protein sequence ID" value="MCC5466497.1"/>
    <property type="molecule type" value="Genomic_DNA"/>
</dbReference>
<dbReference type="PROSITE" id="PS51332">
    <property type="entry name" value="B12_BINDING"/>
    <property type="match status" value="1"/>
</dbReference>
<dbReference type="SUPFAM" id="SSF102114">
    <property type="entry name" value="Radical SAM enzymes"/>
    <property type="match status" value="1"/>
</dbReference>
<dbReference type="PANTHER" id="PTHR43409">
    <property type="entry name" value="ANAEROBIC MAGNESIUM-PROTOPORPHYRIN IX MONOMETHYL ESTER CYCLASE-RELATED"/>
    <property type="match status" value="1"/>
</dbReference>
<keyword evidence="4" id="KW-0949">S-adenosyl-L-methionine</keyword>
<dbReference type="Pfam" id="PF04055">
    <property type="entry name" value="Radical_SAM"/>
    <property type="match status" value="1"/>
</dbReference>
<dbReference type="CDD" id="cd01335">
    <property type="entry name" value="Radical_SAM"/>
    <property type="match status" value="1"/>
</dbReference>
<sequence length="445" mass="51529">MKAVFIVPNSSITFDNKAQNLKFDELWEFRARERLWSTPNLSLLTMAGMLPQEYQVEYIDQNYIEVLDLDYQLAFFSPSTSQAYKAYELADKLRENGVLVMMGGAHVSVLPQEALKHADAIFIGEAEETFPVFLDDIKRGKPKLIYKSLEPPNLNLSPVPRYDLAKKFPYKSIPVQTSRGCPHQCNFCISSKLYGRKIRRKSIQQVESELIKIMDLYQNPFIFFTDDNFLRDLEYGRELMNILKKFGLKWYAFTDASIVDQPDLLENAAKSGCSRLLIGFESLEPKNLVVINQSKWKLKKWAQYKQIIAEIQSHGIGVVGSFIVGMDEDTKEVFDILYNFINETCLYATNITVLTPFPGTTIYKMLQTENRITTNDWTKYNGFKLTYTLKSISKHEFERGFENLSQRLNSSERINNVINYYKEIMNAKIKNKTACDLETQDEKYP</sequence>
<dbReference type="SFLD" id="SFLDG01082">
    <property type="entry name" value="B12-binding_domain_containing"/>
    <property type="match status" value="1"/>
</dbReference>
<dbReference type="InterPro" id="IPR023404">
    <property type="entry name" value="rSAM_horseshoe"/>
</dbReference>
<dbReference type="Proteomes" id="UP001165492">
    <property type="component" value="Unassembled WGS sequence"/>
</dbReference>
<dbReference type="InterPro" id="IPR034466">
    <property type="entry name" value="Methyltransferase_Class_B"/>
</dbReference>
<evidence type="ECO:0000259" key="9">
    <source>
        <dbReference type="PROSITE" id="PS51918"/>
    </source>
</evidence>
<dbReference type="InterPro" id="IPR006638">
    <property type="entry name" value="Elp3/MiaA/NifB-like_rSAM"/>
</dbReference>
<evidence type="ECO:0000313" key="11">
    <source>
        <dbReference type="Proteomes" id="UP001165492"/>
    </source>
</evidence>
<accession>A0ABS8HU76</accession>
<evidence type="ECO:0000256" key="6">
    <source>
        <dbReference type="ARBA" id="ARBA00023004"/>
    </source>
</evidence>
<evidence type="ECO:0000313" key="10">
    <source>
        <dbReference type="EMBL" id="MCC5466497.1"/>
    </source>
</evidence>
<dbReference type="SFLD" id="SFLDG01123">
    <property type="entry name" value="methyltransferase_(Class_B)"/>
    <property type="match status" value="1"/>
</dbReference>
<keyword evidence="3" id="KW-0808">Transferase</keyword>
<dbReference type="PANTHER" id="PTHR43409:SF7">
    <property type="entry name" value="BLL1977 PROTEIN"/>
    <property type="match status" value="1"/>
</dbReference>
<feature type="domain" description="Radical SAM core" evidence="9">
    <location>
        <begin position="167"/>
        <end position="384"/>
    </location>
</feature>
<evidence type="ECO:0000256" key="7">
    <source>
        <dbReference type="ARBA" id="ARBA00023014"/>
    </source>
</evidence>
<dbReference type="InterPro" id="IPR051198">
    <property type="entry name" value="BchE-like"/>
</dbReference>
<dbReference type="RefSeq" id="WP_369412609.1">
    <property type="nucleotide sequence ID" value="NZ_JAJHJB010000019.1"/>
</dbReference>
<evidence type="ECO:0000259" key="8">
    <source>
        <dbReference type="PROSITE" id="PS51332"/>
    </source>
</evidence>
<dbReference type="InterPro" id="IPR058240">
    <property type="entry name" value="rSAM_sf"/>
</dbReference>
<comment type="caution">
    <text evidence="10">The sequence shown here is derived from an EMBL/GenBank/DDBJ whole genome shotgun (WGS) entry which is preliminary data.</text>
</comment>
<dbReference type="Pfam" id="PF02310">
    <property type="entry name" value="B12-binding"/>
    <property type="match status" value="1"/>
</dbReference>
<dbReference type="PROSITE" id="PS51918">
    <property type="entry name" value="RADICAL_SAM"/>
    <property type="match status" value="1"/>
</dbReference>
<dbReference type="SMART" id="SM00729">
    <property type="entry name" value="Elp3"/>
    <property type="match status" value="1"/>
</dbReference>
<keyword evidence="5" id="KW-0479">Metal-binding</keyword>
<dbReference type="Gene3D" id="3.40.50.280">
    <property type="entry name" value="Cobalamin-binding domain"/>
    <property type="match status" value="1"/>
</dbReference>
<organism evidence="10 11">
    <name type="scientific">Pelosinus baikalensis</name>
    <dbReference type="NCBI Taxonomy" id="2892015"/>
    <lineage>
        <taxon>Bacteria</taxon>
        <taxon>Bacillati</taxon>
        <taxon>Bacillota</taxon>
        <taxon>Negativicutes</taxon>
        <taxon>Selenomonadales</taxon>
        <taxon>Sporomusaceae</taxon>
        <taxon>Pelosinus</taxon>
    </lineage>
</organism>
<evidence type="ECO:0000256" key="4">
    <source>
        <dbReference type="ARBA" id="ARBA00022691"/>
    </source>
</evidence>
<keyword evidence="7" id="KW-0411">Iron-sulfur</keyword>
<comment type="cofactor">
    <cofactor evidence="1">
        <name>[4Fe-4S] cluster</name>
        <dbReference type="ChEBI" id="CHEBI:49883"/>
    </cofactor>
</comment>
<dbReference type="InterPro" id="IPR007197">
    <property type="entry name" value="rSAM"/>
</dbReference>
<protein>
    <submittedName>
        <fullName evidence="10">B12-binding domain-containing radical SAM protein</fullName>
    </submittedName>
</protein>
<dbReference type="InterPro" id="IPR006158">
    <property type="entry name" value="Cobalamin-bd"/>
</dbReference>
<evidence type="ECO:0000256" key="1">
    <source>
        <dbReference type="ARBA" id="ARBA00001966"/>
    </source>
</evidence>
<feature type="domain" description="B12-binding" evidence="8">
    <location>
        <begin position="65"/>
        <end position="144"/>
    </location>
</feature>
<keyword evidence="11" id="KW-1185">Reference proteome</keyword>
<reference evidence="10" key="1">
    <citation type="submission" date="2021-11" db="EMBL/GenBank/DDBJ databases">
        <title>Description of a new species Pelosinus isolated from the bottom sediments of Lake Baikal.</title>
        <authorList>
            <person name="Zakharyuk A."/>
        </authorList>
    </citation>
    <scope>NUCLEOTIDE SEQUENCE</scope>
    <source>
        <strain evidence="10">Bkl1</strain>
    </source>
</reference>
<keyword evidence="6" id="KW-0408">Iron</keyword>
<evidence type="ECO:0000256" key="3">
    <source>
        <dbReference type="ARBA" id="ARBA00022679"/>
    </source>
</evidence>
<dbReference type="Gene3D" id="3.80.30.20">
    <property type="entry name" value="tm_1862 like domain"/>
    <property type="match status" value="1"/>
</dbReference>
<evidence type="ECO:0000256" key="2">
    <source>
        <dbReference type="ARBA" id="ARBA00022603"/>
    </source>
</evidence>
<proteinExistence type="predicted"/>
<name>A0ABS8HU76_9FIRM</name>
<keyword evidence="2" id="KW-0489">Methyltransferase</keyword>
<dbReference type="SFLD" id="SFLDS00029">
    <property type="entry name" value="Radical_SAM"/>
    <property type="match status" value="1"/>
</dbReference>